<organism evidence="1 2">
    <name type="scientific">Marinilactibacillus piezotolerans</name>
    <dbReference type="NCBI Taxonomy" id="258723"/>
    <lineage>
        <taxon>Bacteria</taxon>
        <taxon>Bacillati</taxon>
        <taxon>Bacillota</taxon>
        <taxon>Bacilli</taxon>
        <taxon>Lactobacillales</taxon>
        <taxon>Carnobacteriaceae</taxon>
        <taxon>Marinilactibacillus</taxon>
    </lineage>
</organism>
<name>A0A1I3ZYW6_9LACT</name>
<dbReference type="Proteomes" id="UP000199589">
    <property type="component" value="Unassembled WGS sequence"/>
</dbReference>
<reference evidence="2" key="1">
    <citation type="submission" date="2016-10" db="EMBL/GenBank/DDBJ databases">
        <authorList>
            <person name="Varghese N."/>
            <person name="Submissions S."/>
        </authorList>
    </citation>
    <scope>NUCLEOTIDE SEQUENCE [LARGE SCALE GENOMIC DNA]</scope>
    <source>
        <strain evidence="2">DSM 16108</strain>
    </source>
</reference>
<dbReference type="EMBL" id="FOSJ01000041">
    <property type="protein sequence ID" value="SFK49253.1"/>
    <property type="molecule type" value="Genomic_DNA"/>
</dbReference>
<gene>
    <name evidence="1" type="ORF">SAMN04488569_104110</name>
</gene>
<accession>A0A1I3ZYW6</accession>
<proteinExistence type="predicted"/>
<evidence type="ECO:0000313" key="1">
    <source>
        <dbReference type="EMBL" id="SFK49253.1"/>
    </source>
</evidence>
<protein>
    <submittedName>
        <fullName evidence="1">Uncharacterized protein</fullName>
    </submittedName>
</protein>
<dbReference type="AlphaFoldDB" id="A0A1I3ZYW6"/>
<sequence>MDYSKIATMKKLVEDPYSGFISTLEHYVP</sequence>
<evidence type="ECO:0000313" key="2">
    <source>
        <dbReference type="Proteomes" id="UP000199589"/>
    </source>
</evidence>
<keyword evidence="2" id="KW-1185">Reference proteome</keyword>